<dbReference type="Proteomes" id="UP000092716">
    <property type="component" value="Chromosome 11"/>
</dbReference>
<dbReference type="VEuPathDB" id="PlasmoDB:PCOAH_00036730"/>
<evidence type="ECO:0000313" key="1">
    <source>
        <dbReference type="EMBL" id="ANQ08839.1"/>
    </source>
</evidence>
<evidence type="ECO:0000313" key="2">
    <source>
        <dbReference type="Proteomes" id="UP000092716"/>
    </source>
</evidence>
<keyword evidence="2" id="KW-1185">Reference proteome</keyword>
<accession>A0A1B1E1W4</accession>
<dbReference type="KEGG" id="pcot:PCOAH_00036730"/>
<dbReference type="EMBL" id="CP016249">
    <property type="protein sequence ID" value="ANQ08839.1"/>
    <property type="molecule type" value="Genomic_DNA"/>
</dbReference>
<dbReference type="AlphaFoldDB" id="A0A1B1E1W4"/>
<protein>
    <submittedName>
        <fullName evidence="1">Uncharacterized protein</fullName>
    </submittedName>
</protein>
<name>A0A1B1E1W4_9APIC</name>
<dbReference type="RefSeq" id="XP_019915534.1">
    <property type="nucleotide sequence ID" value="XM_020060464.1"/>
</dbReference>
<gene>
    <name evidence="1" type="ORF">PCOAH_00036730</name>
</gene>
<dbReference type="GeneID" id="30910404"/>
<sequence>MCVVKLRLCLPIHNVIQTAPFPFELLITWKHLNHVSKFEITPKCSSHFAELSDLEMIGKHNLEDFLSNEDHSRRHRVPMLWFHDCAAAYSP</sequence>
<organism evidence="1 2">
    <name type="scientific">Plasmodium coatneyi</name>
    <dbReference type="NCBI Taxonomy" id="208452"/>
    <lineage>
        <taxon>Eukaryota</taxon>
        <taxon>Sar</taxon>
        <taxon>Alveolata</taxon>
        <taxon>Apicomplexa</taxon>
        <taxon>Aconoidasida</taxon>
        <taxon>Haemosporida</taxon>
        <taxon>Plasmodiidae</taxon>
        <taxon>Plasmodium</taxon>
    </lineage>
</organism>
<reference evidence="2" key="1">
    <citation type="submission" date="2016-06" db="EMBL/GenBank/DDBJ databases">
        <title>First high quality genome sequence of Plasmodium coatneyi using continuous long reads from single molecule, real-time sequencing.</title>
        <authorList>
            <person name="Chien J.-T."/>
            <person name="Pakala S.B."/>
            <person name="Geraldo J.A."/>
            <person name="Lapp S.A."/>
            <person name="Barnwell J.W."/>
            <person name="Kissinger J.C."/>
            <person name="Galinski M.R."/>
            <person name="Humphrey J.C."/>
        </authorList>
    </citation>
    <scope>NUCLEOTIDE SEQUENCE [LARGE SCALE GENOMIC DNA]</scope>
    <source>
        <strain evidence="2">Hackeri</strain>
    </source>
</reference>
<proteinExistence type="predicted"/>